<gene>
    <name evidence="7" type="primary">mshL</name>
    <name evidence="7" type="ORF">NR989_08825</name>
</gene>
<proteinExistence type="predicted"/>
<sequence>MNNHVKSISSSLLALAFIASLLGCQESSVKRDKPAPPVSEKLAPSGHIQSKAKVDDNVSGSASIPSLVTTQIPKLPPLGSRSRDESYSISAVNVPVAELLFKLAKDAGKEMDIYAGISGNVTINAINQPLESILERMAEQVGFVFEINNQSMSIKPDFPEWKNYKIDYVNIVKNSKDTIDMKMSVSGTTGSSTTSQAGSSTKVSVESEHDFWDKLEKNIQLLAQLDPNANRVILPPSATSEGKTIPAARAPALSSISQNTVVNPEAGIISVYTSSKKHKSIKKYIDQVSLRAERQVLIEATVVEVVLNDDYQAGIDWSFFGDRAFGNDGGLRITSPFSGPVDGFSIATVDNVGSAAAGALSGDWNILANLKMLKQFGDSKVLSSPKIMAINNQTALLKVVNNLVYFSVDVTVTPATSTAAATTTYETEIKTVPVGFTMSVTPFVSEDGDVTLNVRPTISRKIGEVNDPNPDLATAGVISSIPIIQEKEMSSVLRLKDRQTAIIGGLIEDNNSNTRTGVPWVSDVPVLGDLFSTRDDSTGKSELVIFIRPVIIKNPDVDNGDLHSVSRFLKTDKY</sequence>
<organism evidence="7 8">
    <name type="scientific">Thiomicrorhabdus lithotrophica</name>
    <dbReference type="NCBI Taxonomy" id="2949997"/>
    <lineage>
        <taxon>Bacteria</taxon>
        <taxon>Pseudomonadati</taxon>
        <taxon>Pseudomonadota</taxon>
        <taxon>Gammaproteobacteria</taxon>
        <taxon>Thiotrichales</taxon>
        <taxon>Piscirickettsiaceae</taxon>
        <taxon>Thiomicrorhabdus</taxon>
    </lineage>
</organism>
<protein>
    <submittedName>
        <fullName evidence="7">Pilus (MSHA type) biogenesis protein MshL</fullName>
    </submittedName>
</protein>
<evidence type="ECO:0000259" key="6">
    <source>
        <dbReference type="Pfam" id="PF07655"/>
    </source>
</evidence>
<evidence type="ECO:0000313" key="8">
    <source>
        <dbReference type="Proteomes" id="UP001222275"/>
    </source>
</evidence>
<dbReference type="NCBIfam" id="TIGR02519">
    <property type="entry name" value="pilus_MshL"/>
    <property type="match status" value="1"/>
</dbReference>
<evidence type="ECO:0000256" key="4">
    <source>
        <dbReference type="SAM" id="MobiDB-lite"/>
    </source>
</evidence>
<dbReference type="InterPro" id="IPR004845">
    <property type="entry name" value="T2SS_GspD_CS"/>
</dbReference>
<dbReference type="EMBL" id="CP102381">
    <property type="protein sequence ID" value="WEJ62116.1"/>
    <property type="molecule type" value="Genomic_DNA"/>
</dbReference>
<dbReference type="InterPro" id="IPR001775">
    <property type="entry name" value="GspD/PilQ"/>
</dbReference>
<dbReference type="PANTHER" id="PTHR30332:SF24">
    <property type="entry name" value="SECRETIN GSPD-RELATED"/>
    <property type="match status" value="1"/>
</dbReference>
<dbReference type="PROSITE" id="PS00875">
    <property type="entry name" value="T2SP_D"/>
    <property type="match status" value="1"/>
</dbReference>
<dbReference type="RefSeq" id="WP_275594373.1">
    <property type="nucleotide sequence ID" value="NZ_CP102381.1"/>
</dbReference>
<dbReference type="InterPro" id="IPR011514">
    <property type="entry name" value="Secretin_N_2"/>
</dbReference>
<dbReference type="InterPro" id="IPR004846">
    <property type="entry name" value="T2SS/T3SS_dom"/>
</dbReference>
<feature type="region of interest" description="Disordered" evidence="4">
    <location>
        <begin position="29"/>
        <end position="60"/>
    </location>
</feature>
<feature type="domain" description="Type II/III secretion system secretin-like" evidence="5">
    <location>
        <begin position="373"/>
        <end position="553"/>
    </location>
</feature>
<evidence type="ECO:0000256" key="2">
    <source>
        <dbReference type="ARBA" id="ARBA00022729"/>
    </source>
</evidence>
<comment type="subcellular location">
    <subcellularLocation>
        <location evidence="1">Membrane</location>
    </subcellularLocation>
</comment>
<name>A0ABY8CC41_9GAMM</name>
<feature type="domain" description="Secretin N-terminal" evidence="6">
    <location>
        <begin position="185"/>
        <end position="237"/>
    </location>
</feature>
<dbReference type="Proteomes" id="UP001222275">
    <property type="component" value="Chromosome"/>
</dbReference>
<keyword evidence="3" id="KW-0472">Membrane</keyword>
<dbReference type="Pfam" id="PF00263">
    <property type="entry name" value="Secretin"/>
    <property type="match status" value="1"/>
</dbReference>
<dbReference type="InterPro" id="IPR050810">
    <property type="entry name" value="Bact_Secretion_Sys_Channel"/>
</dbReference>
<keyword evidence="2" id="KW-0732">Signal</keyword>
<dbReference type="PROSITE" id="PS51257">
    <property type="entry name" value="PROKAR_LIPOPROTEIN"/>
    <property type="match status" value="1"/>
</dbReference>
<reference evidence="7 8" key="1">
    <citation type="submission" date="2022-06" db="EMBL/GenBank/DDBJ databases">
        <title>Thiomicrohabdus sp. nov, an obligately chemolithoautotrophic, sulfur-oxidizing bacterium isolated from beach of Guanyin Mountain. Amoy.</title>
        <authorList>
            <person name="Zhu H."/>
        </authorList>
    </citation>
    <scope>NUCLEOTIDE SEQUENCE [LARGE SCALE GENOMIC DNA]</scope>
    <source>
        <strain evidence="7 8">XGS-01</strain>
    </source>
</reference>
<dbReference type="PANTHER" id="PTHR30332">
    <property type="entry name" value="PROBABLE GENERAL SECRETION PATHWAY PROTEIN D"/>
    <property type="match status" value="1"/>
</dbReference>
<dbReference type="PRINTS" id="PR00811">
    <property type="entry name" value="BCTERIALGSPD"/>
</dbReference>
<evidence type="ECO:0000256" key="3">
    <source>
        <dbReference type="ARBA" id="ARBA00023136"/>
    </source>
</evidence>
<keyword evidence="8" id="KW-1185">Reference proteome</keyword>
<accession>A0ABY8CC41</accession>
<dbReference type="Gene3D" id="3.55.50.30">
    <property type="match status" value="1"/>
</dbReference>
<evidence type="ECO:0000256" key="1">
    <source>
        <dbReference type="ARBA" id="ARBA00004370"/>
    </source>
</evidence>
<dbReference type="InterPro" id="IPR013358">
    <property type="entry name" value="Pilus_biogenesis_MshL"/>
</dbReference>
<evidence type="ECO:0000313" key="7">
    <source>
        <dbReference type="EMBL" id="WEJ62116.1"/>
    </source>
</evidence>
<dbReference type="Pfam" id="PF07655">
    <property type="entry name" value="Secretin_N_2"/>
    <property type="match status" value="1"/>
</dbReference>
<evidence type="ECO:0000259" key="5">
    <source>
        <dbReference type="Pfam" id="PF00263"/>
    </source>
</evidence>